<gene>
    <name evidence="2" type="ORF">QYQ95_21810</name>
</gene>
<evidence type="ECO:0000313" key="3">
    <source>
        <dbReference type="Proteomes" id="UP001441914"/>
    </source>
</evidence>
<feature type="transmembrane region" description="Helical" evidence="1">
    <location>
        <begin position="30"/>
        <end position="48"/>
    </location>
</feature>
<organism evidence="2 3">
    <name type="scientific">Vibrio cyclitrophicus ZF270</name>
    <dbReference type="NCBI Taxonomy" id="1136176"/>
    <lineage>
        <taxon>Bacteria</taxon>
        <taxon>Pseudomonadati</taxon>
        <taxon>Pseudomonadota</taxon>
        <taxon>Gammaproteobacteria</taxon>
        <taxon>Vibrionales</taxon>
        <taxon>Vibrionaceae</taxon>
        <taxon>Vibrio</taxon>
    </lineage>
</organism>
<keyword evidence="1" id="KW-0812">Transmembrane</keyword>
<evidence type="ECO:0000313" key="2">
    <source>
        <dbReference type="EMBL" id="WZS87731.1"/>
    </source>
</evidence>
<keyword evidence="1" id="KW-1133">Transmembrane helix</keyword>
<proteinExistence type="predicted"/>
<dbReference type="EMBL" id="CP135177">
    <property type="protein sequence ID" value="WZS87731.1"/>
    <property type="molecule type" value="Genomic_DNA"/>
</dbReference>
<sequence>MQNNYVKELAVKTYQEEIARESMKAKVQSFHAPSFFGGVLFSVILVGLF</sequence>
<evidence type="ECO:0000256" key="1">
    <source>
        <dbReference type="SAM" id="Phobius"/>
    </source>
</evidence>
<dbReference type="Proteomes" id="UP001441914">
    <property type="component" value="Chromosome 2"/>
</dbReference>
<dbReference type="AlphaFoldDB" id="A0AAN0LRW6"/>
<accession>A0AAN0LRW6</accession>
<reference evidence="2 3" key="1">
    <citation type="journal article" date="2024" name="Elife">
        <title>Polysaccharide breakdown products drive degradation-dispersal cycles of foraging bacteria through changes in metabolism and motility.</title>
        <authorList>
            <person name="Stubbusch A.K."/>
            <person name="Keegstra J.M."/>
            <person name="Schwartzman J."/>
            <person name="Pontrelli S."/>
            <person name="Clerc E.E."/>
            <person name="Stocker R."/>
            <person name="Magnabosco C."/>
            <person name="Schubert O.T."/>
            <person name="Ackermann M."/>
            <person name="D'Souza G.G."/>
        </authorList>
    </citation>
    <scope>NUCLEOTIDE SEQUENCE [LARGE SCALE GENOMIC DNA]</scope>
    <source>
        <strain evidence="2 3">ZF270</strain>
    </source>
</reference>
<keyword evidence="3" id="KW-1185">Reference proteome</keyword>
<protein>
    <submittedName>
        <fullName evidence="2">Uncharacterized protein</fullName>
    </submittedName>
</protein>
<keyword evidence="1" id="KW-0472">Membrane</keyword>
<dbReference type="RefSeq" id="WP_010430259.1">
    <property type="nucleotide sequence ID" value="NZ_AIDR02000030.1"/>
</dbReference>
<dbReference type="GeneID" id="50233024"/>
<name>A0AAN0LRW6_9VIBR</name>